<proteinExistence type="predicted"/>
<dbReference type="InterPro" id="IPR013324">
    <property type="entry name" value="RNA_pol_sigma_r3/r4-like"/>
</dbReference>
<evidence type="ECO:0000256" key="3">
    <source>
        <dbReference type="ARBA" id="ARBA00023125"/>
    </source>
</evidence>
<dbReference type="Gene3D" id="1.10.601.10">
    <property type="entry name" value="RNA Polymerase Primary Sigma Factor"/>
    <property type="match status" value="1"/>
</dbReference>
<dbReference type="InterPro" id="IPR000943">
    <property type="entry name" value="RNA_pol_sigma70"/>
</dbReference>
<dbReference type="PRINTS" id="PR00046">
    <property type="entry name" value="SIGMA70FCT"/>
</dbReference>
<dbReference type="SUPFAM" id="SSF88659">
    <property type="entry name" value="Sigma3 and sigma4 domains of RNA polymerase sigma factors"/>
    <property type="match status" value="1"/>
</dbReference>
<feature type="non-terminal residue" evidence="6">
    <location>
        <position position="1"/>
    </location>
</feature>
<dbReference type="InterPro" id="IPR050239">
    <property type="entry name" value="Sigma-70_RNA_pol_init_factors"/>
</dbReference>
<dbReference type="InterPro" id="IPR007624">
    <property type="entry name" value="RNA_pol_sigma70_r3"/>
</dbReference>
<accession>X0VJX6</accession>
<feature type="non-terminal residue" evidence="6">
    <location>
        <position position="265"/>
    </location>
</feature>
<dbReference type="InterPro" id="IPR013325">
    <property type="entry name" value="RNA_pol_sigma_r2"/>
</dbReference>
<dbReference type="FunFam" id="1.10.601.10:FF:000001">
    <property type="entry name" value="RNA polymerase sigma factor SigA"/>
    <property type="match status" value="1"/>
</dbReference>
<dbReference type="PROSITE" id="PS00715">
    <property type="entry name" value="SIGMA70_1"/>
    <property type="match status" value="1"/>
</dbReference>
<name>X0VJX6_9ZZZZ</name>
<dbReference type="AlphaFoldDB" id="X0VJX6"/>
<dbReference type="PANTHER" id="PTHR30603:SF60">
    <property type="entry name" value="RNA POLYMERASE SIGMA FACTOR RPOD"/>
    <property type="match status" value="1"/>
</dbReference>
<dbReference type="NCBIfam" id="TIGR02937">
    <property type="entry name" value="sigma70-ECF"/>
    <property type="match status" value="1"/>
</dbReference>
<comment type="caution">
    <text evidence="6">The sequence shown here is derived from an EMBL/GenBank/DDBJ whole genome shotgun (WGS) entry which is preliminary data.</text>
</comment>
<feature type="domain" description="RNA polymerase sigma-70" evidence="5">
    <location>
        <begin position="113"/>
        <end position="126"/>
    </location>
</feature>
<keyword evidence="1" id="KW-0805">Transcription regulation</keyword>
<dbReference type="InterPro" id="IPR036388">
    <property type="entry name" value="WH-like_DNA-bd_sf"/>
</dbReference>
<dbReference type="GO" id="GO:0006352">
    <property type="term" value="P:DNA-templated transcription initiation"/>
    <property type="evidence" value="ECO:0007669"/>
    <property type="project" value="InterPro"/>
</dbReference>
<dbReference type="GO" id="GO:0016987">
    <property type="term" value="F:sigma factor activity"/>
    <property type="evidence" value="ECO:0007669"/>
    <property type="project" value="UniProtKB-KW"/>
</dbReference>
<dbReference type="Gene3D" id="1.10.10.10">
    <property type="entry name" value="Winged helix-like DNA-binding domain superfamily/Winged helix DNA-binding domain"/>
    <property type="match status" value="1"/>
</dbReference>
<dbReference type="SUPFAM" id="SSF88946">
    <property type="entry name" value="Sigma2 domain of RNA polymerase sigma factors"/>
    <property type="match status" value="1"/>
</dbReference>
<protein>
    <recommendedName>
        <fullName evidence="5">RNA polymerase sigma-70 domain-containing protein</fullName>
    </recommendedName>
</protein>
<dbReference type="Pfam" id="PF04539">
    <property type="entry name" value="Sigma70_r3"/>
    <property type="match status" value="1"/>
</dbReference>
<evidence type="ECO:0000256" key="1">
    <source>
        <dbReference type="ARBA" id="ARBA00023015"/>
    </source>
</evidence>
<dbReference type="InterPro" id="IPR007627">
    <property type="entry name" value="RNA_pol_sigma70_r2"/>
</dbReference>
<keyword evidence="2" id="KW-0731">Sigma factor</keyword>
<keyword evidence="3" id="KW-0238">DNA-binding</keyword>
<dbReference type="Pfam" id="PF04542">
    <property type="entry name" value="Sigma70_r2"/>
    <property type="match status" value="1"/>
</dbReference>
<evidence type="ECO:0000256" key="4">
    <source>
        <dbReference type="ARBA" id="ARBA00023163"/>
    </source>
</evidence>
<evidence type="ECO:0000256" key="2">
    <source>
        <dbReference type="ARBA" id="ARBA00023082"/>
    </source>
</evidence>
<dbReference type="EMBL" id="BARS01027760">
    <property type="protein sequence ID" value="GAG00881.1"/>
    <property type="molecule type" value="Genomic_DNA"/>
</dbReference>
<evidence type="ECO:0000259" key="5">
    <source>
        <dbReference type="PROSITE" id="PS00715"/>
    </source>
</evidence>
<reference evidence="6" key="1">
    <citation type="journal article" date="2014" name="Front. Microbiol.">
        <title>High frequency of phylogenetically diverse reductive dehalogenase-homologous genes in deep subseafloor sedimentary metagenomes.</title>
        <authorList>
            <person name="Kawai M."/>
            <person name="Futagami T."/>
            <person name="Toyoda A."/>
            <person name="Takaki Y."/>
            <person name="Nishi S."/>
            <person name="Hori S."/>
            <person name="Arai W."/>
            <person name="Tsubouchi T."/>
            <person name="Morono Y."/>
            <person name="Uchiyama I."/>
            <person name="Ito T."/>
            <person name="Fujiyama A."/>
            <person name="Inagaki F."/>
            <person name="Takami H."/>
        </authorList>
    </citation>
    <scope>NUCLEOTIDE SEQUENCE</scope>
    <source>
        <strain evidence="6">Expedition CK06-06</strain>
    </source>
</reference>
<dbReference type="PANTHER" id="PTHR30603">
    <property type="entry name" value="RNA POLYMERASE SIGMA FACTOR RPO"/>
    <property type="match status" value="1"/>
</dbReference>
<keyword evidence="4" id="KW-0804">Transcription</keyword>
<dbReference type="InterPro" id="IPR014284">
    <property type="entry name" value="RNA_pol_sigma-70_dom"/>
</dbReference>
<gene>
    <name evidence="6" type="ORF">S01H1_43569</name>
</gene>
<evidence type="ECO:0000313" key="6">
    <source>
        <dbReference type="EMBL" id="GAG00881.1"/>
    </source>
</evidence>
<sequence>DPSLIAATTEEIDKETTAAEEAIVNLSINSQLLPPQLLELLARDKTSWQKLKTLLTNDRFLSRIDSHSNEFKAYFEQITTEAKASERHLTEANLRLVVSIAKKYIGHGMPLLELIQEGNIGLIRGVDKFQYRKGYKFSTYATWWIRQGITRSIADQSRAIRIPVHMVETINKLLRTTRQLIQELGREPTYEEIGNRLDISPEKVEGVMALFFREPISLDMPIGEDADSRLGDLVEDRASLAPTEATSQQLLKEQIDKVLDELTER</sequence>
<dbReference type="GO" id="GO:0003677">
    <property type="term" value="F:DNA binding"/>
    <property type="evidence" value="ECO:0007669"/>
    <property type="project" value="UniProtKB-KW"/>
</dbReference>
<organism evidence="6">
    <name type="scientific">marine sediment metagenome</name>
    <dbReference type="NCBI Taxonomy" id="412755"/>
    <lineage>
        <taxon>unclassified sequences</taxon>
        <taxon>metagenomes</taxon>
        <taxon>ecological metagenomes</taxon>
    </lineage>
</organism>